<gene>
    <name evidence="2" type="ORF">KME25_20385</name>
</gene>
<protein>
    <submittedName>
        <fullName evidence="2">DUF3616 domain-containing protein</fullName>
    </submittedName>
</protein>
<dbReference type="AlphaFoldDB" id="A0A951UAR5"/>
<feature type="domain" description="DUF3616" evidence="1">
    <location>
        <begin position="24"/>
        <end position="354"/>
    </location>
</feature>
<accession>A0A951UAR5</accession>
<dbReference type="Pfam" id="PF12275">
    <property type="entry name" value="DUF3616"/>
    <property type="match status" value="1"/>
</dbReference>
<sequence length="359" mass="40326">MEHPSLLKQVMLQFQDSFKPLHEDLSAALLTPDKHLWVGSDETTTLERLTFDDDTYTFTNHQHIDLGQFIELPAGKDEEIDIEGLAYADYYLWVVGSHSWKRKKPKEDKKEQKNVERLATVASEKNRYLLARIPLVNGELFKSCPHPENPNEQLTAANLKFTERGNLLMDALDSDPHLHPFILAEIPSKDNGFDIEGILISREKVFIGMRGPVLRGWAIILELELELEANNPTTLQLKEIGDVGKLYKKHFVKLNGLGIRDLCVDGQDLLILAGPTMDLDGPVKLFRLPNGFNELGKSLSWEPTPILDLPYGEGNHHAEGITLFDPISQQPSILVVYDSPSPITHLEGATVLADIFLLG</sequence>
<dbReference type="EMBL" id="JAHHIF010000029">
    <property type="protein sequence ID" value="MBW4546778.1"/>
    <property type="molecule type" value="Genomic_DNA"/>
</dbReference>
<reference evidence="2" key="1">
    <citation type="submission" date="2021-05" db="EMBL/GenBank/DDBJ databases">
        <authorList>
            <person name="Pietrasiak N."/>
            <person name="Ward R."/>
            <person name="Stajich J.E."/>
            <person name="Kurbessoian T."/>
        </authorList>
    </citation>
    <scope>NUCLEOTIDE SEQUENCE</scope>
    <source>
        <strain evidence="2">CPER-KK1</strain>
    </source>
</reference>
<dbReference type="InterPro" id="IPR022060">
    <property type="entry name" value="DUF3616"/>
</dbReference>
<evidence type="ECO:0000313" key="3">
    <source>
        <dbReference type="Proteomes" id="UP000753908"/>
    </source>
</evidence>
<reference evidence="2" key="2">
    <citation type="journal article" date="2022" name="Microbiol. Resour. Announc.">
        <title>Metagenome Sequencing to Explore Phylogenomics of Terrestrial Cyanobacteria.</title>
        <authorList>
            <person name="Ward R.D."/>
            <person name="Stajich J.E."/>
            <person name="Johansen J.R."/>
            <person name="Huntemann M."/>
            <person name="Clum A."/>
            <person name="Foster B."/>
            <person name="Foster B."/>
            <person name="Roux S."/>
            <person name="Palaniappan K."/>
            <person name="Varghese N."/>
            <person name="Mukherjee S."/>
            <person name="Reddy T.B.K."/>
            <person name="Daum C."/>
            <person name="Copeland A."/>
            <person name="Chen I.A."/>
            <person name="Ivanova N.N."/>
            <person name="Kyrpides N.C."/>
            <person name="Shapiro N."/>
            <person name="Eloe-Fadrosh E.A."/>
            <person name="Pietrasiak N."/>
        </authorList>
    </citation>
    <scope>NUCLEOTIDE SEQUENCE</scope>
    <source>
        <strain evidence="2">CPER-KK1</strain>
    </source>
</reference>
<name>A0A951UAR5_9CYAN</name>
<comment type="caution">
    <text evidence="2">The sequence shown here is derived from an EMBL/GenBank/DDBJ whole genome shotgun (WGS) entry which is preliminary data.</text>
</comment>
<evidence type="ECO:0000259" key="1">
    <source>
        <dbReference type="Pfam" id="PF12275"/>
    </source>
</evidence>
<evidence type="ECO:0000313" key="2">
    <source>
        <dbReference type="EMBL" id="MBW4546778.1"/>
    </source>
</evidence>
<organism evidence="2 3">
    <name type="scientific">Symplocastrum torsivum CPER-KK1</name>
    <dbReference type="NCBI Taxonomy" id="450513"/>
    <lineage>
        <taxon>Bacteria</taxon>
        <taxon>Bacillati</taxon>
        <taxon>Cyanobacteriota</taxon>
        <taxon>Cyanophyceae</taxon>
        <taxon>Oscillatoriophycideae</taxon>
        <taxon>Oscillatoriales</taxon>
        <taxon>Microcoleaceae</taxon>
        <taxon>Symplocastrum</taxon>
    </lineage>
</organism>
<proteinExistence type="predicted"/>
<dbReference type="Proteomes" id="UP000753908">
    <property type="component" value="Unassembled WGS sequence"/>
</dbReference>